<proteinExistence type="predicted"/>
<evidence type="ECO:0000313" key="2">
    <source>
        <dbReference type="Proteomes" id="UP001346149"/>
    </source>
</evidence>
<keyword evidence="2" id="KW-1185">Reference proteome</keyword>
<dbReference type="Proteomes" id="UP001346149">
    <property type="component" value="Unassembled WGS sequence"/>
</dbReference>
<organism evidence="1 2">
    <name type="scientific">Trapa natans</name>
    <name type="common">Water chestnut</name>
    <dbReference type="NCBI Taxonomy" id="22666"/>
    <lineage>
        <taxon>Eukaryota</taxon>
        <taxon>Viridiplantae</taxon>
        <taxon>Streptophyta</taxon>
        <taxon>Embryophyta</taxon>
        <taxon>Tracheophyta</taxon>
        <taxon>Spermatophyta</taxon>
        <taxon>Magnoliopsida</taxon>
        <taxon>eudicotyledons</taxon>
        <taxon>Gunneridae</taxon>
        <taxon>Pentapetalae</taxon>
        <taxon>rosids</taxon>
        <taxon>malvids</taxon>
        <taxon>Myrtales</taxon>
        <taxon>Lythraceae</taxon>
        <taxon>Trapa</taxon>
    </lineage>
</organism>
<dbReference type="EMBL" id="JAXQNO010000008">
    <property type="protein sequence ID" value="KAK4792342.1"/>
    <property type="molecule type" value="Genomic_DNA"/>
</dbReference>
<protein>
    <submittedName>
        <fullName evidence="1">Uncharacterized protein</fullName>
    </submittedName>
</protein>
<comment type="caution">
    <text evidence="1">The sequence shown here is derived from an EMBL/GenBank/DDBJ whole genome shotgun (WGS) entry which is preliminary data.</text>
</comment>
<dbReference type="AlphaFoldDB" id="A0AAN7LU04"/>
<reference evidence="1 2" key="1">
    <citation type="journal article" date="2023" name="Hortic Res">
        <title>Pangenome of water caltrop reveals structural variations and asymmetric subgenome divergence after allopolyploidization.</title>
        <authorList>
            <person name="Zhang X."/>
            <person name="Chen Y."/>
            <person name="Wang L."/>
            <person name="Yuan Y."/>
            <person name="Fang M."/>
            <person name="Shi L."/>
            <person name="Lu R."/>
            <person name="Comes H.P."/>
            <person name="Ma Y."/>
            <person name="Chen Y."/>
            <person name="Huang G."/>
            <person name="Zhou Y."/>
            <person name="Zheng Z."/>
            <person name="Qiu Y."/>
        </authorList>
    </citation>
    <scope>NUCLEOTIDE SEQUENCE [LARGE SCALE GENOMIC DNA]</scope>
    <source>
        <strain evidence="1">F231</strain>
    </source>
</reference>
<evidence type="ECO:0000313" key="1">
    <source>
        <dbReference type="EMBL" id="KAK4792342.1"/>
    </source>
</evidence>
<sequence length="95" mass="10763">MSAYHPDDVCWGIHLLDDCSITNAGSCNTIAQYASDPSHVEYVRKSYVDAESAENDEMIALFFQKNYLQLLSMILQKSLHLELIIQMPLSLQRIG</sequence>
<name>A0AAN7LU04_TRANT</name>
<gene>
    <name evidence="1" type="ORF">SAY86_022777</name>
</gene>
<accession>A0AAN7LU04</accession>